<dbReference type="SUPFAM" id="SSF52540">
    <property type="entry name" value="P-loop containing nucleoside triphosphate hydrolases"/>
    <property type="match status" value="1"/>
</dbReference>
<keyword evidence="6" id="KW-0547">Nucleotide-binding</keyword>
<dbReference type="GO" id="GO:0005047">
    <property type="term" value="F:signal recognition particle binding"/>
    <property type="evidence" value="ECO:0007669"/>
    <property type="project" value="TreeGrafter"/>
</dbReference>
<dbReference type="InterPro" id="IPR003593">
    <property type="entry name" value="AAA+_ATPase"/>
</dbReference>
<dbReference type="FunFam" id="3.40.50.300:FF:000695">
    <property type="entry name" value="Flagellar biosynthesis regulator FlhF"/>
    <property type="match status" value="1"/>
</dbReference>
<name>A0A318KUX9_9NEIS</name>
<dbReference type="AlphaFoldDB" id="A0A318KUX9"/>
<keyword evidence="5" id="KW-1003">Cell membrane</keyword>
<keyword evidence="9" id="KW-0342">GTP-binding</keyword>
<dbReference type="EMBL" id="QJKI01000004">
    <property type="protein sequence ID" value="PXX80362.1"/>
    <property type="molecule type" value="Genomic_DNA"/>
</dbReference>
<evidence type="ECO:0000256" key="10">
    <source>
        <dbReference type="ARBA" id="ARBA00023136"/>
    </source>
</evidence>
<evidence type="ECO:0000256" key="11">
    <source>
        <dbReference type="ARBA" id="ARBA00023225"/>
    </source>
</evidence>
<evidence type="ECO:0000259" key="15">
    <source>
        <dbReference type="SMART" id="SM00382"/>
    </source>
</evidence>
<evidence type="ECO:0000259" key="16">
    <source>
        <dbReference type="SMART" id="SM00962"/>
    </source>
</evidence>
<dbReference type="InterPro" id="IPR047040">
    <property type="entry name" value="FlhF__GTPase_dom"/>
</dbReference>
<comment type="similarity">
    <text evidence="2">Belongs to the GTP-binding SRP family.</text>
</comment>
<dbReference type="NCBIfam" id="TIGR03499">
    <property type="entry name" value="FlhF"/>
    <property type="match status" value="1"/>
</dbReference>
<dbReference type="CDD" id="cd17873">
    <property type="entry name" value="FlhF"/>
    <property type="match status" value="1"/>
</dbReference>
<feature type="compositionally biased region" description="Pro residues" evidence="14">
    <location>
        <begin position="149"/>
        <end position="159"/>
    </location>
</feature>
<dbReference type="InterPro" id="IPR027417">
    <property type="entry name" value="P-loop_NTPase"/>
</dbReference>
<keyword evidence="11" id="KW-1006">Bacterial flagellum protein export</keyword>
<keyword evidence="8" id="KW-0653">Protein transport</keyword>
<evidence type="ECO:0000256" key="2">
    <source>
        <dbReference type="ARBA" id="ARBA00008531"/>
    </source>
</evidence>
<keyword evidence="17" id="KW-0282">Flagellum</keyword>
<proteinExistence type="inferred from homology"/>
<dbReference type="Pfam" id="PF00448">
    <property type="entry name" value="SRP54"/>
    <property type="match status" value="1"/>
</dbReference>
<comment type="function">
    <text evidence="12">Necessary for flagellar biosynthesis. May be involved in translocation of the flagellum.</text>
</comment>
<evidence type="ECO:0000313" key="18">
    <source>
        <dbReference type="Proteomes" id="UP000247555"/>
    </source>
</evidence>
<dbReference type="GO" id="GO:0005525">
    <property type="term" value="F:GTP binding"/>
    <property type="evidence" value="ECO:0007669"/>
    <property type="project" value="UniProtKB-UniRule"/>
</dbReference>
<dbReference type="Gene3D" id="1.20.120.1380">
    <property type="entry name" value="Flagellar FlhF biosynthesis protein, N domain"/>
    <property type="match status" value="1"/>
</dbReference>
<dbReference type="InterPro" id="IPR000897">
    <property type="entry name" value="SRP54_GTPase_dom"/>
</dbReference>
<comment type="caution">
    <text evidence="17">The sequence shown here is derived from an EMBL/GenBank/DDBJ whole genome shotgun (WGS) entry which is preliminary data.</text>
</comment>
<evidence type="ECO:0000256" key="13">
    <source>
        <dbReference type="NCBIfam" id="TIGR03499"/>
    </source>
</evidence>
<comment type="subcellular location">
    <subcellularLocation>
        <location evidence="1">Cell membrane</location>
        <topology evidence="1">Peripheral membrane protein</topology>
        <orientation evidence="1">Cytoplasmic side</orientation>
    </subcellularLocation>
</comment>
<feature type="domain" description="AAA+ ATPase" evidence="15">
    <location>
        <begin position="297"/>
        <end position="468"/>
    </location>
</feature>
<evidence type="ECO:0000256" key="9">
    <source>
        <dbReference type="ARBA" id="ARBA00023134"/>
    </source>
</evidence>
<evidence type="ECO:0000256" key="5">
    <source>
        <dbReference type="ARBA" id="ARBA00022475"/>
    </source>
</evidence>
<dbReference type="GO" id="GO:0044781">
    <property type="term" value="P:bacterial-type flagellum organization"/>
    <property type="evidence" value="ECO:0007669"/>
    <property type="project" value="UniProtKB-UniRule"/>
</dbReference>
<evidence type="ECO:0000256" key="3">
    <source>
        <dbReference type="ARBA" id="ARBA00014919"/>
    </source>
</evidence>
<dbReference type="Gene3D" id="3.40.50.300">
    <property type="entry name" value="P-loop containing nucleotide triphosphate hydrolases"/>
    <property type="match status" value="1"/>
</dbReference>
<reference evidence="17 18" key="1">
    <citation type="submission" date="2018-05" db="EMBL/GenBank/DDBJ databases">
        <title>Genomic Encyclopedia of Type Strains, Phase IV (KMG-IV): sequencing the most valuable type-strain genomes for metagenomic binning, comparative biology and taxonomic classification.</title>
        <authorList>
            <person name="Goeker M."/>
        </authorList>
    </citation>
    <scope>NUCLEOTIDE SEQUENCE [LARGE SCALE GENOMIC DNA]</scope>
    <source>
        <strain evidence="17 18">DSM 29661</strain>
    </source>
</reference>
<dbReference type="PANTHER" id="PTHR43134:SF3">
    <property type="entry name" value="FLAGELLAR BIOSYNTHESIS PROTEIN FLHF"/>
    <property type="match status" value="1"/>
</dbReference>
<feature type="region of interest" description="Disordered" evidence="14">
    <location>
        <begin position="102"/>
        <end position="201"/>
    </location>
</feature>
<protein>
    <recommendedName>
        <fullName evidence="3 13">Flagellar biosynthesis protein FlhF</fullName>
    </recommendedName>
</protein>
<dbReference type="SMART" id="SM00962">
    <property type="entry name" value="SRP54"/>
    <property type="match status" value="1"/>
</dbReference>
<sequence>MVVKKFFGATTRDALKQVRNELGEDALILSNRPVGGGVEIMAVADADVSALASSMKPGAAAAVAAPVPTPGKGPAGAAPATAGSKPASSMSSAVARTYAMPVEPLDDPTPSRPATTETFSTQARSSAPEPAPRPVPSISIPMSALTATTPPPPPPPPSPQSVYARYEAPAETAPAASDSSERFTEDSLPDLGGQAGAANSDEALEKLDSLSGEVREMRTMLQSQLASLAWANMEEHHPRQAELFRQMLALGLSPALCRQLVAKLPDNLGDEAALKWAKLALVHNLKTIDEQDEIIARGGVYALVGPTGIGKTTTVAKLAARATLRHGTERIALITTDSYRIGAQDQLRLYGKILGVSVFSVQNEADLHVTLADLADKHLVLIDSTGMGQRDARVDAQTQMYAHTAANGGRPISRVLVLAANAEGATLEDVVNRYLPGGGLVGCVMSKIDEAPTLGGAIDTIIRHRLPLLYVTNGQRVPEDLHLAKSNYLIDRAFKMAREASPYSLKSDEYQLLTSAFVGTLN</sequence>
<keyword evidence="18" id="KW-1185">Reference proteome</keyword>
<evidence type="ECO:0000256" key="14">
    <source>
        <dbReference type="SAM" id="MobiDB-lite"/>
    </source>
</evidence>
<keyword evidence="17" id="KW-0969">Cilium</keyword>
<dbReference type="PANTHER" id="PTHR43134">
    <property type="entry name" value="SIGNAL RECOGNITION PARTICLE RECEPTOR SUBUNIT ALPHA"/>
    <property type="match status" value="1"/>
</dbReference>
<evidence type="ECO:0000256" key="1">
    <source>
        <dbReference type="ARBA" id="ARBA00004413"/>
    </source>
</evidence>
<organism evidence="17 18">
    <name type="scientific">Rivihabitans pingtungensis</name>
    <dbReference type="NCBI Taxonomy" id="1054498"/>
    <lineage>
        <taxon>Bacteria</taxon>
        <taxon>Pseudomonadati</taxon>
        <taxon>Pseudomonadota</taxon>
        <taxon>Betaproteobacteria</taxon>
        <taxon>Neisseriales</taxon>
        <taxon>Aquaspirillaceae</taxon>
        <taxon>Rivihabitans</taxon>
    </lineage>
</organism>
<feature type="domain" description="SRP54-type proteins GTP-binding" evidence="16">
    <location>
        <begin position="298"/>
        <end position="495"/>
    </location>
</feature>
<keyword evidence="4" id="KW-0813">Transport</keyword>
<evidence type="ECO:0000256" key="12">
    <source>
        <dbReference type="ARBA" id="ARBA00025337"/>
    </source>
</evidence>
<dbReference type="InterPro" id="IPR020006">
    <property type="entry name" value="FlhF"/>
</dbReference>
<evidence type="ECO:0000256" key="4">
    <source>
        <dbReference type="ARBA" id="ARBA00022448"/>
    </source>
</evidence>
<dbReference type="GO" id="GO:0005886">
    <property type="term" value="C:plasma membrane"/>
    <property type="evidence" value="ECO:0007669"/>
    <property type="project" value="UniProtKB-SubCell"/>
</dbReference>
<dbReference type="RefSeq" id="WP_110390053.1">
    <property type="nucleotide sequence ID" value="NZ_CALCOA010000281.1"/>
</dbReference>
<evidence type="ECO:0000256" key="8">
    <source>
        <dbReference type="ARBA" id="ARBA00022927"/>
    </source>
</evidence>
<accession>A0A318KUX9</accession>
<evidence type="ECO:0000256" key="7">
    <source>
        <dbReference type="ARBA" id="ARBA00022795"/>
    </source>
</evidence>
<dbReference type="OrthoDB" id="9778554at2"/>
<gene>
    <name evidence="17" type="ORF">DFR34_104137</name>
</gene>
<keyword evidence="17" id="KW-0966">Cell projection</keyword>
<dbReference type="Proteomes" id="UP000247555">
    <property type="component" value="Unassembled WGS sequence"/>
</dbReference>
<dbReference type="GO" id="GO:0015031">
    <property type="term" value="P:protein transport"/>
    <property type="evidence" value="ECO:0007669"/>
    <property type="project" value="UniProtKB-KW"/>
</dbReference>
<dbReference type="SMART" id="SM00382">
    <property type="entry name" value="AAA"/>
    <property type="match status" value="1"/>
</dbReference>
<keyword evidence="7" id="KW-1005">Bacterial flagellum biogenesis</keyword>
<dbReference type="GO" id="GO:0003924">
    <property type="term" value="F:GTPase activity"/>
    <property type="evidence" value="ECO:0007669"/>
    <property type="project" value="UniProtKB-UniRule"/>
</dbReference>
<keyword evidence="10" id="KW-0472">Membrane</keyword>
<dbReference type="GO" id="GO:0006614">
    <property type="term" value="P:SRP-dependent cotranslational protein targeting to membrane"/>
    <property type="evidence" value="ECO:0007669"/>
    <property type="project" value="UniProtKB-UniRule"/>
</dbReference>
<feature type="compositionally biased region" description="Polar residues" evidence="14">
    <location>
        <begin position="112"/>
        <end position="122"/>
    </location>
</feature>
<evidence type="ECO:0000256" key="6">
    <source>
        <dbReference type="ARBA" id="ARBA00022741"/>
    </source>
</evidence>
<evidence type="ECO:0000313" key="17">
    <source>
        <dbReference type="EMBL" id="PXX80362.1"/>
    </source>
</evidence>